<evidence type="ECO:0000256" key="5">
    <source>
        <dbReference type="PROSITE-ProRule" id="PRU01248"/>
    </source>
</evidence>
<dbReference type="Gene3D" id="1.10.150.130">
    <property type="match status" value="1"/>
</dbReference>
<proteinExistence type="inferred from homology"/>
<reference evidence="10" key="1">
    <citation type="submission" date="2016-11" db="EMBL/GenBank/DDBJ databases">
        <authorList>
            <person name="Varghese N."/>
            <person name="Submissions S."/>
        </authorList>
    </citation>
    <scope>NUCLEOTIDE SEQUENCE [LARGE SCALE GENOMIC DNA]</scope>
    <source>
        <strain evidence="10">DSM 29327</strain>
    </source>
</reference>
<dbReference type="InterPro" id="IPR002104">
    <property type="entry name" value="Integrase_catalytic"/>
</dbReference>
<dbReference type="PROSITE" id="PS51900">
    <property type="entry name" value="CB"/>
    <property type="match status" value="1"/>
</dbReference>
<keyword evidence="2" id="KW-0229">DNA integration</keyword>
<protein>
    <submittedName>
        <fullName evidence="9">Site-specific recombinase XerD</fullName>
    </submittedName>
</protein>
<evidence type="ECO:0000256" key="6">
    <source>
        <dbReference type="SAM" id="MobiDB-lite"/>
    </source>
</evidence>
<evidence type="ECO:0000256" key="3">
    <source>
        <dbReference type="ARBA" id="ARBA00023125"/>
    </source>
</evidence>
<dbReference type="InterPro" id="IPR050090">
    <property type="entry name" value="Tyrosine_recombinase_XerCD"/>
</dbReference>
<dbReference type="RefSeq" id="WP_245813434.1">
    <property type="nucleotide sequence ID" value="NZ_FRBN01000010.1"/>
</dbReference>
<dbReference type="Gene3D" id="1.10.443.10">
    <property type="entry name" value="Intergrase catalytic core"/>
    <property type="match status" value="1"/>
</dbReference>
<dbReference type="GO" id="GO:0003677">
    <property type="term" value="F:DNA binding"/>
    <property type="evidence" value="ECO:0007669"/>
    <property type="project" value="UniProtKB-UniRule"/>
</dbReference>
<evidence type="ECO:0000259" key="7">
    <source>
        <dbReference type="PROSITE" id="PS51898"/>
    </source>
</evidence>
<feature type="domain" description="Tyr recombinase" evidence="7">
    <location>
        <begin position="102"/>
        <end position="211"/>
    </location>
</feature>
<evidence type="ECO:0000256" key="4">
    <source>
        <dbReference type="ARBA" id="ARBA00023172"/>
    </source>
</evidence>
<comment type="similarity">
    <text evidence="1">Belongs to the 'phage' integrase family.</text>
</comment>
<dbReference type="InterPro" id="IPR013762">
    <property type="entry name" value="Integrase-like_cat_sf"/>
</dbReference>
<dbReference type="InterPro" id="IPR010998">
    <property type="entry name" value="Integrase_recombinase_N"/>
</dbReference>
<feature type="region of interest" description="Disordered" evidence="6">
    <location>
        <begin position="257"/>
        <end position="277"/>
    </location>
</feature>
<keyword evidence="4" id="KW-0233">DNA recombination</keyword>
<name>A0A1M6ZG59_9RHOB</name>
<evidence type="ECO:0000313" key="10">
    <source>
        <dbReference type="Proteomes" id="UP000184191"/>
    </source>
</evidence>
<dbReference type="GO" id="GO:0006310">
    <property type="term" value="P:DNA recombination"/>
    <property type="evidence" value="ECO:0007669"/>
    <property type="project" value="UniProtKB-KW"/>
</dbReference>
<evidence type="ECO:0000313" key="9">
    <source>
        <dbReference type="EMBL" id="SHL29359.1"/>
    </source>
</evidence>
<keyword evidence="10" id="KW-1185">Reference proteome</keyword>
<dbReference type="SUPFAM" id="SSF56349">
    <property type="entry name" value="DNA breaking-rejoining enzymes"/>
    <property type="match status" value="1"/>
</dbReference>
<dbReference type="PROSITE" id="PS51898">
    <property type="entry name" value="TYR_RECOMBINASE"/>
    <property type="match status" value="1"/>
</dbReference>
<dbReference type="PANTHER" id="PTHR30349:SF64">
    <property type="entry name" value="PROPHAGE INTEGRASE INTD-RELATED"/>
    <property type="match status" value="1"/>
</dbReference>
<sequence length="322" mass="36238">MSDQYVPKLRQRFVEDMQIMGLQAKTQTMCLRAMRDFTRFLGHAPDSATPEELRAFQLDMKERGVGAPTFNNRLTVLSFFFAATCPRPEMKRHMRYQRAAKKIPVVLSAEEVSRIIEAAPGPGLRYRAAFSVAYGGGLRASEVTHLKVGDIDSDRMLIRIEHGKGRKDRQVMLSPNLLSLLRDYYREARPRGWMFPGRNRIDPISTRQFKHPGLARHHGRMRHDKSRKPDPSLRRRRATPCGHLVITYAASGLWQRDGRSTGQIGSGEPTHSNCLSSCNRPPRASITAAATQNPHSISKPARAFLVVGFIAAASRDDSSHKP</sequence>
<evidence type="ECO:0000259" key="8">
    <source>
        <dbReference type="PROSITE" id="PS51900"/>
    </source>
</evidence>
<gene>
    <name evidence="9" type="ORF">SAMN05444414_1102</name>
</gene>
<evidence type="ECO:0000256" key="2">
    <source>
        <dbReference type="ARBA" id="ARBA00022908"/>
    </source>
</evidence>
<evidence type="ECO:0000256" key="1">
    <source>
        <dbReference type="ARBA" id="ARBA00008857"/>
    </source>
</evidence>
<feature type="region of interest" description="Disordered" evidence="6">
    <location>
        <begin position="213"/>
        <end position="238"/>
    </location>
</feature>
<dbReference type="EMBL" id="FRBN01000010">
    <property type="protein sequence ID" value="SHL29359.1"/>
    <property type="molecule type" value="Genomic_DNA"/>
</dbReference>
<dbReference type="InterPro" id="IPR044068">
    <property type="entry name" value="CB"/>
</dbReference>
<dbReference type="GO" id="GO:0015074">
    <property type="term" value="P:DNA integration"/>
    <property type="evidence" value="ECO:0007669"/>
    <property type="project" value="UniProtKB-KW"/>
</dbReference>
<organism evidence="9 10">
    <name type="scientific">Roseovarius marisflavi</name>
    <dbReference type="NCBI Taxonomy" id="1054996"/>
    <lineage>
        <taxon>Bacteria</taxon>
        <taxon>Pseudomonadati</taxon>
        <taxon>Pseudomonadota</taxon>
        <taxon>Alphaproteobacteria</taxon>
        <taxon>Rhodobacterales</taxon>
        <taxon>Roseobacteraceae</taxon>
        <taxon>Roseovarius</taxon>
    </lineage>
</organism>
<dbReference type="Proteomes" id="UP000184191">
    <property type="component" value="Unassembled WGS sequence"/>
</dbReference>
<dbReference type="Pfam" id="PF13495">
    <property type="entry name" value="Phage_int_SAM_4"/>
    <property type="match status" value="1"/>
</dbReference>
<dbReference type="AlphaFoldDB" id="A0A1M6ZG59"/>
<dbReference type="PANTHER" id="PTHR30349">
    <property type="entry name" value="PHAGE INTEGRASE-RELATED"/>
    <property type="match status" value="1"/>
</dbReference>
<dbReference type="InterPro" id="IPR011010">
    <property type="entry name" value="DNA_brk_join_enz"/>
</dbReference>
<feature type="compositionally biased region" description="Basic residues" evidence="6">
    <location>
        <begin position="213"/>
        <end position="226"/>
    </location>
</feature>
<dbReference type="Pfam" id="PF00589">
    <property type="entry name" value="Phage_integrase"/>
    <property type="match status" value="1"/>
</dbReference>
<dbReference type="InterPro" id="IPR004107">
    <property type="entry name" value="Integrase_SAM-like_N"/>
</dbReference>
<keyword evidence="3 5" id="KW-0238">DNA-binding</keyword>
<accession>A0A1M6ZG59</accession>
<feature type="domain" description="Core-binding (CB)" evidence="8">
    <location>
        <begin position="4"/>
        <end position="85"/>
    </location>
</feature>